<proteinExistence type="inferred from homology"/>
<dbReference type="GO" id="GO:0030497">
    <property type="term" value="P:fatty acid elongation"/>
    <property type="evidence" value="ECO:0007669"/>
    <property type="project" value="TreeGrafter"/>
</dbReference>
<dbReference type="AlphaFoldDB" id="A0A9X1KX82"/>
<evidence type="ECO:0000313" key="3">
    <source>
        <dbReference type="Proteomes" id="UP001139409"/>
    </source>
</evidence>
<organism evidence="2 3">
    <name type="scientific">Fulvivirga sedimenti</name>
    <dbReference type="NCBI Taxonomy" id="2879465"/>
    <lineage>
        <taxon>Bacteria</taxon>
        <taxon>Pseudomonadati</taxon>
        <taxon>Bacteroidota</taxon>
        <taxon>Cytophagia</taxon>
        <taxon>Cytophagales</taxon>
        <taxon>Fulvivirgaceae</taxon>
        <taxon>Fulvivirga</taxon>
    </lineage>
</organism>
<dbReference type="PRINTS" id="PR00081">
    <property type="entry name" value="GDHRDH"/>
</dbReference>
<keyword evidence="3" id="KW-1185">Reference proteome</keyword>
<evidence type="ECO:0000313" key="2">
    <source>
        <dbReference type="EMBL" id="MCA6073967.1"/>
    </source>
</evidence>
<dbReference type="GO" id="GO:0016616">
    <property type="term" value="F:oxidoreductase activity, acting on the CH-OH group of donors, NAD or NADP as acceptor"/>
    <property type="evidence" value="ECO:0007669"/>
    <property type="project" value="TreeGrafter"/>
</dbReference>
<dbReference type="InterPro" id="IPR036291">
    <property type="entry name" value="NAD(P)-bd_dom_sf"/>
</dbReference>
<dbReference type="PANTHER" id="PTHR42760:SF135">
    <property type="entry name" value="BLL7886 PROTEIN"/>
    <property type="match status" value="1"/>
</dbReference>
<name>A0A9X1KX82_9BACT</name>
<dbReference type="Proteomes" id="UP001139409">
    <property type="component" value="Unassembled WGS sequence"/>
</dbReference>
<dbReference type="EMBL" id="JAIXNE010000001">
    <property type="protein sequence ID" value="MCA6073967.1"/>
    <property type="molecule type" value="Genomic_DNA"/>
</dbReference>
<evidence type="ECO:0000256" key="1">
    <source>
        <dbReference type="ARBA" id="ARBA00006484"/>
    </source>
</evidence>
<dbReference type="PRINTS" id="PR00080">
    <property type="entry name" value="SDRFAMILY"/>
</dbReference>
<protein>
    <submittedName>
        <fullName evidence="2">SDR family oxidoreductase</fullName>
    </submittedName>
</protein>
<comment type="caution">
    <text evidence="2">The sequence shown here is derived from an EMBL/GenBank/DDBJ whole genome shotgun (WGS) entry which is preliminary data.</text>
</comment>
<dbReference type="InterPro" id="IPR002347">
    <property type="entry name" value="SDR_fam"/>
</dbReference>
<reference evidence="2" key="1">
    <citation type="submission" date="2021-09" db="EMBL/GenBank/DDBJ databases">
        <title>Fulvivirga sp. isolated from coastal sediment.</title>
        <authorList>
            <person name="Yu H."/>
        </authorList>
    </citation>
    <scope>NUCLEOTIDE SEQUENCE</scope>
    <source>
        <strain evidence="2">1062</strain>
    </source>
</reference>
<dbReference type="FunFam" id="3.40.50.720:FF:000084">
    <property type="entry name" value="Short-chain dehydrogenase reductase"/>
    <property type="match status" value="1"/>
</dbReference>
<dbReference type="RefSeq" id="WP_225697075.1">
    <property type="nucleotide sequence ID" value="NZ_JAIXNE010000001.1"/>
</dbReference>
<dbReference type="Gene3D" id="3.40.50.720">
    <property type="entry name" value="NAD(P)-binding Rossmann-like Domain"/>
    <property type="match status" value="1"/>
</dbReference>
<dbReference type="PANTHER" id="PTHR42760">
    <property type="entry name" value="SHORT-CHAIN DEHYDROGENASES/REDUCTASES FAMILY MEMBER"/>
    <property type="match status" value="1"/>
</dbReference>
<dbReference type="SUPFAM" id="SSF51735">
    <property type="entry name" value="NAD(P)-binding Rossmann-fold domains"/>
    <property type="match status" value="1"/>
</dbReference>
<accession>A0A9X1KX82</accession>
<sequence>MNLGLNGKNAIVTGGSKGIGRSIALTLADEGAHVAICARGEEALRATEKELIGKGVKVYAEPCDIGDSEKLEAFLEAVKGNLGSVDILVNNVSALSLGDEYSDWEASINIDVLASVKATRKVIPWMMDAGGGSILFISSVSGMEAGSPPAYAAAKAALISYSKSISAQLAPKNIRVNTIAPGSVEFEGGLWEMAKKHDRPFYDMILNTIPSGRLGTPDEIGKVAAFIVSPCASWVTGTCLSVDGGQHKSNLS</sequence>
<comment type="similarity">
    <text evidence="1">Belongs to the short-chain dehydrogenases/reductases (SDR) family.</text>
</comment>
<dbReference type="Pfam" id="PF13561">
    <property type="entry name" value="adh_short_C2"/>
    <property type="match status" value="1"/>
</dbReference>
<gene>
    <name evidence="2" type="ORF">LDX50_03755</name>
</gene>